<organism evidence="2 3">
    <name type="scientific">Lentibacillus cibarius</name>
    <dbReference type="NCBI Taxonomy" id="2583219"/>
    <lineage>
        <taxon>Bacteria</taxon>
        <taxon>Bacillati</taxon>
        <taxon>Bacillota</taxon>
        <taxon>Bacilli</taxon>
        <taxon>Bacillales</taxon>
        <taxon>Bacillaceae</taxon>
        <taxon>Lentibacillus</taxon>
    </lineage>
</organism>
<feature type="domain" description="Integrase catalytic" evidence="1">
    <location>
        <begin position="123"/>
        <end position="248"/>
    </location>
</feature>
<name>A0A549YHY3_9BACI</name>
<dbReference type="Proteomes" id="UP000319280">
    <property type="component" value="Unassembled WGS sequence"/>
</dbReference>
<evidence type="ECO:0000313" key="2">
    <source>
        <dbReference type="EMBL" id="TRM11491.1"/>
    </source>
</evidence>
<dbReference type="PANTHER" id="PTHR35004">
    <property type="entry name" value="TRANSPOSASE RV3428C-RELATED"/>
    <property type="match status" value="1"/>
</dbReference>
<dbReference type="EMBL" id="VJMZ01000001">
    <property type="protein sequence ID" value="TRM11491.1"/>
    <property type="molecule type" value="Genomic_DNA"/>
</dbReference>
<dbReference type="InterPro" id="IPR001584">
    <property type="entry name" value="Integrase_cat-core"/>
</dbReference>
<proteinExistence type="predicted"/>
<dbReference type="NCBIfam" id="NF033546">
    <property type="entry name" value="transpos_IS21"/>
    <property type="match status" value="1"/>
</dbReference>
<evidence type="ECO:0000259" key="1">
    <source>
        <dbReference type="PROSITE" id="PS50994"/>
    </source>
</evidence>
<reference evidence="2 3" key="1">
    <citation type="submission" date="2019-07" db="EMBL/GenBank/DDBJ databases">
        <title>Genomic analysis of Lentibacillus sp. NKC851-2.</title>
        <authorList>
            <person name="Oh Y.J."/>
        </authorList>
    </citation>
    <scope>NUCLEOTIDE SEQUENCE [LARGE SCALE GENOMIC DNA]</scope>
    <source>
        <strain evidence="2 3">NKC851-2</strain>
    </source>
</reference>
<dbReference type="GO" id="GO:0015074">
    <property type="term" value="P:DNA integration"/>
    <property type="evidence" value="ECO:0007669"/>
    <property type="project" value="InterPro"/>
</dbReference>
<accession>A0A549YHY3</accession>
<protein>
    <submittedName>
        <fullName evidence="2">IS21 family transposase</fullName>
    </submittedName>
</protein>
<evidence type="ECO:0000313" key="3">
    <source>
        <dbReference type="Proteomes" id="UP000319280"/>
    </source>
</evidence>
<gene>
    <name evidence="2" type="ORF">FH966_07160</name>
</gene>
<keyword evidence="3" id="KW-1185">Reference proteome</keyword>
<dbReference type="RefSeq" id="WP_142790617.1">
    <property type="nucleotide sequence ID" value="NZ_VJMZ01000001.1"/>
</dbReference>
<dbReference type="PANTHER" id="PTHR35004:SF7">
    <property type="entry name" value="INTEGRASE PROTEIN"/>
    <property type="match status" value="1"/>
</dbReference>
<dbReference type="AlphaFoldDB" id="A0A549YHY3"/>
<comment type="caution">
    <text evidence="2">The sequence shown here is derived from an EMBL/GenBank/DDBJ whole genome shotgun (WGS) entry which is preliminary data.</text>
</comment>
<dbReference type="PROSITE" id="PS50994">
    <property type="entry name" value="INTEGRASE"/>
    <property type="match status" value="1"/>
</dbReference>
<sequence>MLAMAQINYINYLREVEGLTINSLAKQLGINWRTARKYADQEDWSPQVEKRVKHFPILGPYLDVIEVWLIEDLNRKRKLRHTNIRIYQRLRDECGYTGGVRTVTGYVSKRKKELKQDQKSYTELVHPGGEAQIDFGTTDIIYKEAWLQVKYLVMSFPYSNAAFLAVFPREDLTCFLEGLKLLFKQAGGVPRKLWFDNLSAAVVKIKGHGERGLTDMFQRFQLHYRFEAVFCNPRSGHEKGNVENKVGTSRRNWFIPIPVMTSWEQINSLMKQKAEQAMNHIHYKHKQSVWSLWEEEQVKLLEFPRDAFEVFQLETSKLDKYGNIHMDKGRVSVPDGGAEQLVSLKVYWNRVEVMNETYETIATLPHPVGLKQQEMDWIRELKQVKDKPRAIPYTMVYTALPEILQRYLDPVDLPHRKKRISSLIRWLQDGYLIDQIAEAIASISPGLWRDEGVVYQELYRTMHPETADYLQSLEEGYTPSNVRDYEPALEAYDTLTRKVWS</sequence>